<dbReference type="Proteomes" id="UP001198242">
    <property type="component" value="Unassembled WGS sequence"/>
</dbReference>
<evidence type="ECO:0000259" key="3">
    <source>
        <dbReference type="Pfam" id="PF18370"/>
    </source>
</evidence>
<dbReference type="InterPro" id="IPR028994">
    <property type="entry name" value="Integrin_alpha_N"/>
</dbReference>
<feature type="domain" description="MBG" evidence="4">
    <location>
        <begin position="1880"/>
        <end position="1955"/>
    </location>
</feature>
<dbReference type="Gene3D" id="2.60.40.3630">
    <property type="match status" value="7"/>
</dbReference>
<dbReference type="PANTHER" id="PTHR43118">
    <property type="entry name" value="RHAMNOGALACTURONAN LYASE (EUROFUNG)"/>
    <property type="match status" value="1"/>
</dbReference>
<feature type="domain" description="Ig-like" evidence="2">
    <location>
        <begin position="1411"/>
        <end position="1476"/>
    </location>
</feature>
<feature type="signal peptide" evidence="1">
    <location>
        <begin position="1"/>
        <end position="28"/>
    </location>
</feature>
<accession>A0AAE3DZ74</accession>
<dbReference type="Pfam" id="PF18676">
    <property type="entry name" value="MBG_2"/>
    <property type="match status" value="2"/>
</dbReference>
<proteinExistence type="predicted"/>
<feature type="domain" description="Ig-like" evidence="2">
    <location>
        <begin position="1052"/>
        <end position="1116"/>
    </location>
</feature>
<dbReference type="SUPFAM" id="SSF69318">
    <property type="entry name" value="Integrin alpha N-terminal domain"/>
    <property type="match status" value="1"/>
</dbReference>
<dbReference type="InterPro" id="IPR013783">
    <property type="entry name" value="Ig-like_fold"/>
</dbReference>
<feature type="domain" description="Ig-like" evidence="2">
    <location>
        <begin position="684"/>
        <end position="748"/>
    </location>
</feature>
<evidence type="ECO:0000313" key="7">
    <source>
        <dbReference type="Proteomes" id="UP001198242"/>
    </source>
</evidence>
<comment type="caution">
    <text evidence="6">The sequence shown here is derived from an EMBL/GenBank/DDBJ whole genome shotgun (WGS) entry which is preliminary data.</text>
</comment>
<dbReference type="InterPro" id="IPR041624">
    <property type="entry name" value="RGI_lyase"/>
</dbReference>
<dbReference type="Gene3D" id="2.60.40.10">
    <property type="entry name" value="Immunoglobulins"/>
    <property type="match status" value="1"/>
</dbReference>
<dbReference type="InterPro" id="IPR041286">
    <property type="entry name" value="MBG_2"/>
</dbReference>
<feature type="chain" id="PRO_5042202856" evidence="1">
    <location>
        <begin position="29"/>
        <end position="2038"/>
    </location>
</feature>
<sequence>MKKITAKALAVLMACTMIPATLPIVSNAEVNDVIDGTSAVLYSHDASDRPMESLNRGLVVQALNGGNYLSWRLMVDEDEVYGTSESNVPFNIYKNGQFLATETYSTNYIDPNGTSSDTYQVAPIVNGVEGEKSDSVAPFASGSNYFDIPVDKPKSTLTTTTTITTDEDGNELPENQWYTEKKVNEYTIGDTSCGDLDGDGEYELVVKWDCAPRDNSQAGLTGNVYLDAYKLNGKKLWRIDLGKNIRAGAHYTQFLVYDFDMDGKAEVACKTAPGSIDGVGKYVSETSSVDEIRNANDNTVSYVNQNGYILDGNEYFTAFDGETGKTIDTIYYPIPRLDYESWGDTNGNRCDRYVASVAWLDGQRPYAVYWRGYYMGRNGRQRHGTCGISLENGVLNPKYKFDTYSEDTDAYTPGNEKYVGEGNHNMTVADVDDDGNDEFISATLCYEVNDEDKLMPKWYGGRQHGDALHIGNYDPTNNNFEYFSVHEHGDFGMTLMDAKTGEEAFHVSDSNDTGRGLMANIGMGGYYQMSSNAGTYVAYGNNVFKKVNASMGQNFRIFWDGDLYDEELDGLTITSWNGAGRSTIFKADGCTSINSTKANPALQADIFGDWREEVIYPLTTNDALRVYTTNIPSEYKIKSLMFDSVYRSGVASEQSAYNQPPHVSMYMSEAVMRGNVTNISIEHEPTKKNYIKGEQLDTTGLKLIATYENGRVSELTYYETNGYDPSKLGEQTVTVSSGNASASFKVNVTNGTTYYSDNFQDNDLSDITISRQDKADQSQKLDGLDLNIGSKSSGGDKTSGYFLGNRNGKSFLACFAGNTSSASRGASIKFNEESYVPKFTELADNEKIVLNFDAYYHSEKDTMQIYGVTNSTNGASNKLIYDPYLSYQNNNSIPLNEWFNVNIEISKYDSTNKNAKNATITMTDLDGNQLYTNSFRTVGQYIDKFAFYVPDVQVDIGYMSLSTTTLFDSIDITTEPTKTSYTYGDDLDLSGMVVKAYYSDNTSKTITDYTVSGYDPTKVGKQTVTVHYLDMTDTFEVTVAEGELSSIEIASNPSKTTYFTGEQLDTSGLSVKLNYANGSSKTITDGFDVSGFDNQTVGTNTLTVSYGGKTTTFTVTIVSSELTSYVNDDFESYDDSQITIKSQTLTEQNQDLGPFKLTLGTNKQKLDSYPHFAILTDNGNKSLEIATGGSANPERGPKITLGDSVTLPEFANIPANKYLVFDFDALYQNDTSNVQLCGVTDSYLSTAFNKLTYDQYLSVNKNANIPVGEWVNIHLAVNNKKDLFLTISDKSGNVLNSRKVTTSGDKFEKFVFYGGVGKIQLDNLKIYEDKISSMTLTPPTKTSYALGEELNLDGMVAKLNYSDKSVGTTAYTVSGYDKTKVGMQTVTVSYGDYSANFDVTVNGISSIKVTPPTKTTYLEGQDLNTDGMVVTAVTTDNQRITVPDGYSVRGFNKTKLGKQTITVTYQGLSTEFEVNVISVKSIELTKPTKLEYKYGESLDTSGMSVKAIYDDNQSEVIKSGYSVTGYDKTKSGTQTITVTYRNQTATFDVTVAEPQITKIEITTPPTTTEYYVGQDLKTDGMVVTVTFEDESTQTTTAYTLSGYDKKTVGTQTVTVRYKGFSDTFDVTVKEAEAVSISGVTVEDKTYDGKPIEYSGTPTSDNYSGDYEYIWETADGTVLDSAPINAGNYKLVVKVSDETFAHTGSVEIPFTINKAALTITAENKSIAFGMNAPEFTCKADGLVDGDTLSATYSCDYTVESPIGDYAIIPTDCTFTSGSKDNYDITYVNGTLTIKEAQKVDISGVTVESKTYDGVAVQYSGTAESADYDGEFDYIWQTDSGTVLDSAPINAGNYKLVVKVPSDNLEYVGSTEVSFTINKANLTITAANMSTNVNSVVPAYKFTSSGLVGDDALDTIFSCEYTKDSDVGTYVITPTDCTFTSGVKNNYNIEYVNGTLSIYGSSYNKTSKTVKIYSKYDTDIDCYIVSYAENGTLDGIKKEHCSLKADKISTIDISSLKISENDSIKIFLWDNNLTPVEITN</sequence>
<keyword evidence="7" id="KW-1185">Reference proteome</keyword>
<dbReference type="CDD" id="cd10318">
    <property type="entry name" value="RGL11"/>
    <property type="match status" value="1"/>
</dbReference>
<dbReference type="Pfam" id="PF18370">
    <property type="entry name" value="RGI_lyase"/>
    <property type="match status" value="1"/>
</dbReference>
<name>A0AAE3DZ74_9FIRM</name>
<dbReference type="InterPro" id="IPR022038">
    <property type="entry name" value="Ig-like_bact"/>
</dbReference>
<dbReference type="Pfam" id="PF07523">
    <property type="entry name" value="Big_3"/>
    <property type="match status" value="7"/>
</dbReference>
<dbReference type="InterPro" id="IPR034641">
    <property type="entry name" value="RGL11"/>
</dbReference>
<evidence type="ECO:0000259" key="5">
    <source>
        <dbReference type="Pfam" id="PF21348"/>
    </source>
</evidence>
<feature type="domain" description="MBG" evidence="4">
    <location>
        <begin position="1716"/>
        <end position="1791"/>
    </location>
</feature>
<dbReference type="PANTHER" id="PTHR43118:SF1">
    <property type="entry name" value="RHAMNOGALACTURONAN LYASE (EUROFUNG)"/>
    <property type="match status" value="1"/>
</dbReference>
<evidence type="ECO:0000259" key="2">
    <source>
        <dbReference type="Pfam" id="PF07523"/>
    </source>
</evidence>
<organism evidence="6 7">
    <name type="scientific">Hominilimicola fabiformis</name>
    <dbReference type="NCBI Taxonomy" id="2885356"/>
    <lineage>
        <taxon>Bacteria</taxon>
        <taxon>Bacillati</taxon>
        <taxon>Bacillota</taxon>
        <taxon>Clostridia</taxon>
        <taxon>Eubacteriales</taxon>
        <taxon>Oscillospiraceae</taxon>
        <taxon>Hominilimicola</taxon>
    </lineage>
</organism>
<feature type="domain" description="Ig-like" evidence="2">
    <location>
        <begin position="1486"/>
        <end position="1551"/>
    </location>
</feature>
<gene>
    <name evidence="6" type="ORF">LKE05_07705</name>
</gene>
<evidence type="ECO:0000259" key="4">
    <source>
        <dbReference type="Pfam" id="PF18676"/>
    </source>
</evidence>
<dbReference type="EMBL" id="JAJEQM010000009">
    <property type="protein sequence ID" value="MCC2210673.1"/>
    <property type="molecule type" value="Genomic_DNA"/>
</dbReference>
<dbReference type="RefSeq" id="WP_308456442.1">
    <property type="nucleotide sequence ID" value="NZ_JAJEQM010000009.1"/>
</dbReference>
<keyword evidence="1" id="KW-0732">Signal</keyword>
<feature type="domain" description="Ig-like" evidence="2">
    <location>
        <begin position="974"/>
        <end position="1039"/>
    </location>
</feature>
<reference evidence="6 7" key="1">
    <citation type="submission" date="2021-10" db="EMBL/GenBank/DDBJ databases">
        <title>Anaerobic single-cell dispensing facilitates the cultivation of human gut bacteria.</title>
        <authorList>
            <person name="Afrizal A."/>
        </authorList>
    </citation>
    <scope>NUCLEOTIDE SEQUENCE [LARGE SCALE GENOMIC DNA]</scope>
    <source>
        <strain evidence="6 7">CLA-AA-H232</strain>
    </source>
</reference>
<evidence type="ECO:0000313" key="6">
    <source>
        <dbReference type="EMBL" id="MCC2210673.1"/>
    </source>
</evidence>
<feature type="domain" description="Rhamnogalacturonan I lyase beta-sheet" evidence="3">
    <location>
        <begin position="50"/>
        <end position="138"/>
    </location>
</feature>
<dbReference type="InterPro" id="IPR049366">
    <property type="entry name" value="RGL11_C"/>
</dbReference>
<protein>
    <submittedName>
        <fullName evidence="6">Bacterial Ig-like domain-containing protein</fullName>
    </submittedName>
</protein>
<feature type="domain" description="Ig-like" evidence="2">
    <location>
        <begin position="1565"/>
        <end position="1628"/>
    </location>
</feature>
<evidence type="ECO:0000256" key="1">
    <source>
        <dbReference type="SAM" id="SignalP"/>
    </source>
</evidence>
<feature type="domain" description="Rhamnogalacturonan lyase family 11 C-terminal" evidence="5">
    <location>
        <begin position="173"/>
        <end position="671"/>
    </location>
</feature>
<dbReference type="Pfam" id="PF21348">
    <property type="entry name" value="RGL11_C"/>
    <property type="match status" value="1"/>
</dbReference>
<feature type="domain" description="Ig-like" evidence="2">
    <location>
        <begin position="1338"/>
        <end position="1401"/>
    </location>
</feature>